<dbReference type="Proteomes" id="UP000238672">
    <property type="component" value="Unassembled WGS sequence"/>
</dbReference>
<evidence type="ECO:0000313" key="9">
    <source>
        <dbReference type="Proteomes" id="UP000238672"/>
    </source>
</evidence>
<evidence type="ECO:0000256" key="1">
    <source>
        <dbReference type="ARBA" id="ARBA00023015"/>
    </source>
</evidence>
<dbReference type="FunFam" id="1.10.601.10:FF:000001">
    <property type="entry name" value="RNA polymerase sigma factor SigA"/>
    <property type="match status" value="1"/>
</dbReference>
<proteinExistence type="inferred from homology"/>
<evidence type="ECO:0000259" key="7">
    <source>
        <dbReference type="PROSITE" id="PS00716"/>
    </source>
</evidence>
<dbReference type="InterPro" id="IPR013324">
    <property type="entry name" value="RNA_pol_sigma_r3/r4-like"/>
</dbReference>
<protein>
    <recommendedName>
        <fullName evidence="5">RNA polymerase sigma factor</fullName>
    </recommendedName>
</protein>
<keyword evidence="2 5" id="KW-0731">Sigma factor</keyword>
<dbReference type="InterPro" id="IPR000943">
    <property type="entry name" value="RNA_pol_sigma70"/>
</dbReference>
<dbReference type="InterPro" id="IPR050239">
    <property type="entry name" value="Sigma-70_RNA_pol_init_factors"/>
</dbReference>
<dbReference type="PROSITE" id="PS00715">
    <property type="entry name" value="SIGMA70_1"/>
    <property type="match status" value="1"/>
</dbReference>
<dbReference type="InterPro" id="IPR013325">
    <property type="entry name" value="RNA_pol_sigma_r2"/>
</dbReference>
<dbReference type="Pfam" id="PF04545">
    <property type="entry name" value="Sigma70_r4"/>
    <property type="match status" value="1"/>
</dbReference>
<dbReference type="EMBL" id="PUUG01000002">
    <property type="protein sequence ID" value="PQP79958.1"/>
    <property type="molecule type" value="Genomic_DNA"/>
</dbReference>
<dbReference type="PANTHER" id="PTHR30603">
    <property type="entry name" value="RNA POLYMERASE SIGMA FACTOR RPO"/>
    <property type="match status" value="1"/>
</dbReference>
<dbReference type="GO" id="GO:0003677">
    <property type="term" value="F:DNA binding"/>
    <property type="evidence" value="ECO:0007669"/>
    <property type="project" value="UniProtKB-KW"/>
</dbReference>
<keyword evidence="9" id="KW-1185">Reference proteome</keyword>
<keyword evidence="3 5" id="KW-0238">DNA-binding</keyword>
<evidence type="ECO:0000313" key="8">
    <source>
        <dbReference type="EMBL" id="PQP79958.1"/>
    </source>
</evidence>
<dbReference type="InterPro" id="IPR007627">
    <property type="entry name" value="RNA_pol_sigma70_r2"/>
</dbReference>
<dbReference type="InterPro" id="IPR014284">
    <property type="entry name" value="RNA_pol_sigma-70_dom"/>
</dbReference>
<keyword evidence="4 5" id="KW-0804">Transcription</keyword>
<dbReference type="SUPFAM" id="SSF88946">
    <property type="entry name" value="Sigma2 domain of RNA polymerase sigma factors"/>
    <property type="match status" value="1"/>
</dbReference>
<evidence type="ECO:0000256" key="3">
    <source>
        <dbReference type="ARBA" id="ARBA00023125"/>
    </source>
</evidence>
<dbReference type="InterPro" id="IPR036388">
    <property type="entry name" value="WH-like_DNA-bd_sf"/>
</dbReference>
<feature type="domain" description="RNA polymerase sigma-70" evidence="6">
    <location>
        <begin position="217"/>
        <end position="230"/>
    </location>
</feature>
<evidence type="ECO:0000259" key="6">
    <source>
        <dbReference type="PROSITE" id="PS00715"/>
    </source>
</evidence>
<dbReference type="CDD" id="cd06171">
    <property type="entry name" value="Sigma70_r4"/>
    <property type="match status" value="1"/>
</dbReference>
<comment type="function">
    <text evidence="5">Sigma factors are initiation factors that promote the attachment of RNA polymerase to specific initiation sites and are then released.</text>
</comment>
<dbReference type="Gene3D" id="1.20.120.1810">
    <property type="match status" value="1"/>
</dbReference>
<dbReference type="SUPFAM" id="SSF88659">
    <property type="entry name" value="Sigma3 and sigma4 domains of RNA polymerase sigma factors"/>
    <property type="match status" value="2"/>
</dbReference>
<dbReference type="PRINTS" id="PR00046">
    <property type="entry name" value="SIGMA70FCT"/>
</dbReference>
<sequence>MNLRNLIKKLYKNKHFQFKEELNKNIQVIFRQQRKMINNIEKYINIFNEDIIKFFIKADNTGNLQNDSLCNKQNIKKIRNRTKNNNDNDPLDNLYLIENEIKDKDEILEDLNLEKISNSIKLDDPVKMYLKEIGQIPLLTLEEEKKQSKLVYEGIQAKTKLQQYKNKEITLTEEEIQNYQLSIDKAVTAKIKLVEANYRLVVSIAKRYIGKKILFLDLIQEGNMGLMRAVDKFDYTKGFKFSTYATWWIRQAITRAVSDKCSTIRVPVHIREAMNKISRCRGKLTQDLSRKVENKEVAEKMNIDVKQIIDIQMIEKETISLEASLRDDDDSSLGDFINDPNTISPHDYMLQEMLKQTLEEILEESLTDRAEQVLKMRFGLLPDGHVYTLEEIGKKFGVTRERIRQIEVKALRRLRSPSKQNKLKTLYHNIKKK</sequence>
<dbReference type="Pfam" id="PF04542">
    <property type="entry name" value="Sigma70_r2"/>
    <property type="match status" value="1"/>
</dbReference>
<dbReference type="Gene3D" id="1.10.10.10">
    <property type="entry name" value="Winged helix-like DNA-binding domain superfamily/Winged helix DNA-binding domain"/>
    <property type="match status" value="2"/>
</dbReference>
<dbReference type="InterPro" id="IPR009042">
    <property type="entry name" value="RNA_pol_sigma70_r1_2"/>
</dbReference>
<dbReference type="AlphaFoldDB" id="A0A2S8NVI7"/>
<keyword evidence="1 5" id="KW-0805">Transcription regulation</keyword>
<dbReference type="Pfam" id="PF00140">
    <property type="entry name" value="Sigma70_r1_2"/>
    <property type="match status" value="1"/>
</dbReference>
<evidence type="ECO:0000256" key="4">
    <source>
        <dbReference type="ARBA" id="ARBA00023163"/>
    </source>
</evidence>
<feature type="domain" description="RNA polymerase sigma-70" evidence="7">
    <location>
        <begin position="388"/>
        <end position="414"/>
    </location>
</feature>
<name>A0A2S8NVI7_9MOLU</name>
<organism evidence="8 9">
    <name type="scientific">Candidatus Phytoplasma phoenicium</name>
    <dbReference type="NCBI Taxonomy" id="198422"/>
    <lineage>
        <taxon>Bacteria</taxon>
        <taxon>Bacillati</taxon>
        <taxon>Mycoplasmatota</taxon>
        <taxon>Mollicutes</taxon>
        <taxon>Acholeplasmatales</taxon>
        <taxon>Acholeplasmataceae</taxon>
        <taxon>Candidatus Phytoplasma</taxon>
        <taxon>16SrIX (Pigeon pea witches'-broom group)</taxon>
    </lineage>
</organism>
<dbReference type="InterPro" id="IPR007624">
    <property type="entry name" value="RNA_pol_sigma70_r3"/>
</dbReference>
<evidence type="ECO:0000256" key="5">
    <source>
        <dbReference type="RuleBase" id="RU362124"/>
    </source>
</evidence>
<dbReference type="GO" id="GO:0016987">
    <property type="term" value="F:sigma factor activity"/>
    <property type="evidence" value="ECO:0007669"/>
    <property type="project" value="UniProtKB-KW"/>
</dbReference>
<dbReference type="NCBIfam" id="TIGR02937">
    <property type="entry name" value="sigma70-ECF"/>
    <property type="match status" value="1"/>
</dbReference>
<comment type="caution">
    <text evidence="8">The sequence shown here is derived from an EMBL/GenBank/DDBJ whole genome shotgun (WGS) entry which is preliminary data.</text>
</comment>
<dbReference type="PANTHER" id="PTHR30603:SF47">
    <property type="entry name" value="RNA POLYMERASE SIGMA FACTOR SIGD, CHLOROPLASTIC"/>
    <property type="match status" value="1"/>
</dbReference>
<accession>A0A2S8NVI7</accession>
<dbReference type="Pfam" id="PF04539">
    <property type="entry name" value="Sigma70_r3"/>
    <property type="match status" value="1"/>
</dbReference>
<reference evidence="8 9" key="1">
    <citation type="submission" date="2018-02" db="EMBL/GenBank/DDBJ databases">
        <title>Metagenomics reveals mixed infection of spiroplasma and phytoplasma in chicory.</title>
        <authorList>
            <person name="Polano C."/>
            <person name="Moruzzi S."/>
            <person name="Ermacora P."/>
            <person name="Ferrini F."/>
            <person name="Martini M."/>
            <person name="Firrao G."/>
        </authorList>
    </citation>
    <scope>NUCLEOTIDE SEQUENCE [LARGE SCALE GENOMIC DNA]</scope>
    <source>
        <strain evidence="8 9">ChiP</strain>
    </source>
</reference>
<gene>
    <name evidence="8" type="ORF">C6B37_00165</name>
</gene>
<dbReference type="InterPro" id="IPR007630">
    <property type="entry name" value="RNA_pol_sigma70_r4"/>
</dbReference>
<evidence type="ECO:0000256" key="2">
    <source>
        <dbReference type="ARBA" id="ARBA00023082"/>
    </source>
</evidence>
<comment type="similarity">
    <text evidence="5">Belongs to the sigma-70 factor family.</text>
</comment>
<dbReference type="Gene3D" id="1.10.601.10">
    <property type="entry name" value="RNA Polymerase Primary Sigma Factor"/>
    <property type="match status" value="1"/>
</dbReference>
<dbReference type="PROSITE" id="PS00716">
    <property type="entry name" value="SIGMA70_2"/>
    <property type="match status" value="1"/>
</dbReference>
<dbReference type="GO" id="GO:0006352">
    <property type="term" value="P:DNA-templated transcription initiation"/>
    <property type="evidence" value="ECO:0007669"/>
    <property type="project" value="InterPro"/>
</dbReference>